<dbReference type="EMBL" id="MCFL01000029">
    <property type="protein sequence ID" value="ORZ34319.1"/>
    <property type="molecule type" value="Genomic_DNA"/>
</dbReference>
<evidence type="ECO:0000313" key="2">
    <source>
        <dbReference type="EMBL" id="ORZ34319.1"/>
    </source>
</evidence>
<reference evidence="2 3" key="1">
    <citation type="submission" date="2016-07" db="EMBL/GenBank/DDBJ databases">
        <title>Pervasive Adenine N6-methylation of Active Genes in Fungi.</title>
        <authorList>
            <consortium name="DOE Joint Genome Institute"/>
            <person name="Mondo S.J."/>
            <person name="Dannebaum R.O."/>
            <person name="Kuo R.C."/>
            <person name="Labutti K."/>
            <person name="Haridas S."/>
            <person name="Kuo A."/>
            <person name="Salamov A."/>
            <person name="Ahrendt S.R."/>
            <person name="Lipzen A."/>
            <person name="Sullivan W."/>
            <person name="Andreopoulos W.B."/>
            <person name="Clum A."/>
            <person name="Lindquist E."/>
            <person name="Daum C."/>
            <person name="Ramamoorthy G.K."/>
            <person name="Gryganskyi A."/>
            <person name="Culley D."/>
            <person name="Magnuson J.K."/>
            <person name="James T.Y."/>
            <person name="O'Malley M.A."/>
            <person name="Stajich J.E."/>
            <person name="Spatafora J.W."/>
            <person name="Visel A."/>
            <person name="Grigoriev I.V."/>
        </authorList>
    </citation>
    <scope>NUCLEOTIDE SEQUENCE [LARGE SCALE GENOMIC DNA]</scope>
    <source>
        <strain evidence="2 3">PL171</strain>
    </source>
</reference>
<feature type="signal peptide" evidence="1">
    <location>
        <begin position="1"/>
        <end position="32"/>
    </location>
</feature>
<gene>
    <name evidence="2" type="ORF">BCR44DRAFT_1436450</name>
</gene>
<name>A0A1Y2HIG0_9FUNG</name>
<protein>
    <submittedName>
        <fullName evidence="2">Uncharacterized protein</fullName>
    </submittedName>
</protein>
<dbReference type="Proteomes" id="UP000193411">
    <property type="component" value="Unassembled WGS sequence"/>
</dbReference>
<dbReference type="AlphaFoldDB" id="A0A1Y2HIG0"/>
<feature type="chain" id="PRO_5012485996" evidence="1">
    <location>
        <begin position="33"/>
        <end position="102"/>
    </location>
</feature>
<organism evidence="2 3">
    <name type="scientific">Catenaria anguillulae PL171</name>
    <dbReference type="NCBI Taxonomy" id="765915"/>
    <lineage>
        <taxon>Eukaryota</taxon>
        <taxon>Fungi</taxon>
        <taxon>Fungi incertae sedis</taxon>
        <taxon>Blastocladiomycota</taxon>
        <taxon>Blastocladiomycetes</taxon>
        <taxon>Blastocladiales</taxon>
        <taxon>Catenariaceae</taxon>
        <taxon>Catenaria</taxon>
    </lineage>
</organism>
<keyword evidence="1" id="KW-0732">Signal</keyword>
<evidence type="ECO:0000313" key="3">
    <source>
        <dbReference type="Proteomes" id="UP000193411"/>
    </source>
</evidence>
<comment type="caution">
    <text evidence="2">The sequence shown here is derived from an EMBL/GenBank/DDBJ whole genome shotgun (WGS) entry which is preliminary data.</text>
</comment>
<keyword evidence="3" id="KW-1185">Reference proteome</keyword>
<sequence>MCSPSGMASLELRAFFLDLSAVTGACPKGAAAAGTGVPVGEVAAASSLNHNKSAQSMSGSVDRRSCCRSTLACDFEELQRVGARFGEGDERISQHTNLLSES</sequence>
<evidence type="ECO:0000256" key="1">
    <source>
        <dbReference type="SAM" id="SignalP"/>
    </source>
</evidence>
<proteinExistence type="predicted"/>
<accession>A0A1Y2HIG0</accession>